<dbReference type="PANTHER" id="PTHR43685:SF3">
    <property type="entry name" value="SLR2126 PROTEIN"/>
    <property type="match status" value="1"/>
</dbReference>
<feature type="domain" description="Glycosyltransferase 2-like" evidence="1">
    <location>
        <begin position="8"/>
        <end position="157"/>
    </location>
</feature>
<reference evidence="3" key="1">
    <citation type="journal article" date="2015" name="Genome">
        <title>Whole Genome Sequence of the Non-Microcystin-Producing Microcystis aeruginosa Strain NIES-44.</title>
        <authorList>
            <person name="Okano K."/>
            <person name="Miyata N."/>
            <person name="Ozaki Y."/>
        </authorList>
    </citation>
    <scope>NUCLEOTIDE SEQUENCE [LARGE SCALE GENOMIC DNA]</scope>
    <source>
        <strain evidence="3">NIES-44</strain>
    </source>
</reference>
<organism evidence="2 3">
    <name type="scientific">Microcystis aeruginosa NIES-44</name>
    <dbReference type="NCBI Taxonomy" id="449439"/>
    <lineage>
        <taxon>Bacteria</taxon>
        <taxon>Bacillati</taxon>
        <taxon>Cyanobacteriota</taxon>
        <taxon>Cyanophyceae</taxon>
        <taxon>Oscillatoriophycideae</taxon>
        <taxon>Chroococcales</taxon>
        <taxon>Microcystaceae</taxon>
        <taxon>Microcystis</taxon>
    </lineage>
</organism>
<dbReference type="GO" id="GO:0016740">
    <property type="term" value="F:transferase activity"/>
    <property type="evidence" value="ECO:0007669"/>
    <property type="project" value="UniProtKB-KW"/>
</dbReference>
<dbReference type="InterPro" id="IPR029044">
    <property type="entry name" value="Nucleotide-diphossugar_trans"/>
</dbReference>
<dbReference type="Proteomes" id="UP000030321">
    <property type="component" value="Unassembled WGS sequence"/>
</dbReference>
<dbReference type="Gene3D" id="3.90.550.10">
    <property type="entry name" value="Spore Coat Polysaccharide Biosynthesis Protein SpsA, Chain A"/>
    <property type="match status" value="1"/>
</dbReference>
<dbReference type="RefSeq" id="WP_045358051.1">
    <property type="nucleotide sequence ID" value="NZ_BBPA01000020.1"/>
</dbReference>
<comment type="caution">
    <text evidence="2">The sequence shown here is derived from an EMBL/GenBank/DDBJ whole genome shotgun (WGS) entry which is preliminary data.</text>
</comment>
<evidence type="ECO:0000259" key="1">
    <source>
        <dbReference type="Pfam" id="PF00535"/>
    </source>
</evidence>
<proteinExistence type="predicted"/>
<gene>
    <name evidence="2" type="ORF">N44_00829</name>
</gene>
<dbReference type="AlphaFoldDB" id="A0A0A1VSJ7"/>
<sequence length="293" mass="33911">MTKEPVYIIIPVHNRKAITLKCLETLENNGDLDQYHVIVVDDGSSDGTSSAIQSQYPDVIILQGDGNLWWTGAIKMGMEYAYQQGAEYFIWLNDDCYPQKEAISQLVNLCQSNPKIIAGGQCFDPDTLEPSYGGIAIKKYEVINIYEKQKILLECDGLAGNLICIYKQVIDTIGYPNSFLFPQYYGDVIYTNVAKKMGYKLMVFQKSIALCKNDHPRISWLNPDKPLLTYWQDYFQIKSSSYWKAELNYYRELFGFQGILLYVYKKIVRFWLFFIFVTITPPSFRQSLKQIKQ</sequence>
<keyword evidence="2" id="KW-0808">Transferase</keyword>
<name>A0A0A1VSJ7_MICAE</name>
<dbReference type="PANTHER" id="PTHR43685">
    <property type="entry name" value="GLYCOSYLTRANSFERASE"/>
    <property type="match status" value="1"/>
</dbReference>
<dbReference type="InterPro" id="IPR001173">
    <property type="entry name" value="Glyco_trans_2-like"/>
</dbReference>
<evidence type="ECO:0000313" key="2">
    <source>
        <dbReference type="EMBL" id="GAL92271.1"/>
    </source>
</evidence>
<evidence type="ECO:0000313" key="3">
    <source>
        <dbReference type="Proteomes" id="UP000030321"/>
    </source>
</evidence>
<protein>
    <submittedName>
        <fullName evidence="2">Glycosyl transferase</fullName>
    </submittedName>
</protein>
<dbReference type="SUPFAM" id="SSF53448">
    <property type="entry name" value="Nucleotide-diphospho-sugar transferases"/>
    <property type="match status" value="1"/>
</dbReference>
<dbReference type="Pfam" id="PF00535">
    <property type="entry name" value="Glycos_transf_2"/>
    <property type="match status" value="1"/>
</dbReference>
<dbReference type="InterPro" id="IPR050834">
    <property type="entry name" value="Glycosyltransf_2"/>
</dbReference>
<dbReference type="EMBL" id="BBPA01000020">
    <property type="protein sequence ID" value="GAL92271.1"/>
    <property type="molecule type" value="Genomic_DNA"/>
</dbReference>
<accession>A0A0A1VSJ7</accession>